<evidence type="ECO:0000313" key="4">
    <source>
        <dbReference type="Proteomes" id="UP000292003"/>
    </source>
</evidence>
<evidence type="ECO:0000256" key="1">
    <source>
        <dbReference type="ARBA" id="ARBA00022857"/>
    </source>
</evidence>
<dbReference type="GO" id="GO:0008218">
    <property type="term" value="P:bioluminescence"/>
    <property type="evidence" value="ECO:0007669"/>
    <property type="project" value="InterPro"/>
</dbReference>
<name>A0A4Q7J4H5_9PSEU</name>
<dbReference type="InterPro" id="IPR042099">
    <property type="entry name" value="ANL_N_sf"/>
</dbReference>
<dbReference type="Pfam" id="PF05893">
    <property type="entry name" value="LuxC"/>
    <property type="match status" value="1"/>
</dbReference>
<evidence type="ECO:0000313" key="3">
    <source>
        <dbReference type="EMBL" id="RZQ61193.1"/>
    </source>
</evidence>
<dbReference type="Proteomes" id="UP000292003">
    <property type="component" value="Unassembled WGS sequence"/>
</dbReference>
<protein>
    <recommendedName>
        <fullName evidence="2">AMP-dependent synthetase/ligase domain-containing protein</fullName>
    </recommendedName>
</protein>
<dbReference type="OrthoDB" id="580775at2"/>
<dbReference type="SUPFAM" id="SSF56801">
    <property type="entry name" value="Acetyl-CoA synthetase-like"/>
    <property type="match status" value="1"/>
</dbReference>
<evidence type="ECO:0000259" key="2">
    <source>
        <dbReference type="Pfam" id="PF00501"/>
    </source>
</evidence>
<reference evidence="3 4" key="1">
    <citation type="submission" date="2019-02" db="EMBL/GenBank/DDBJ databases">
        <title>Draft genome sequence of Amycolatopsis sp. 8-3EHSu isolated from roots of Suaeda maritima.</title>
        <authorList>
            <person name="Duangmal K."/>
            <person name="Chantavorakit T."/>
        </authorList>
    </citation>
    <scope>NUCLEOTIDE SEQUENCE [LARGE SCALE GENOMIC DNA]</scope>
    <source>
        <strain evidence="3 4">8-3EHSu</strain>
    </source>
</reference>
<dbReference type="PANTHER" id="PTHR43845:SF1">
    <property type="entry name" value="BLR5969 PROTEIN"/>
    <property type="match status" value="1"/>
</dbReference>
<proteinExistence type="predicted"/>
<comment type="caution">
    <text evidence="3">The sequence shown here is derived from an EMBL/GenBank/DDBJ whole genome shotgun (WGS) entry which is preliminary data.</text>
</comment>
<dbReference type="InterPro" id="IPR016161">
    <property type="entry name" value="Ald_DH/histidinol_DH"/>
</dbReference>
<dbReference type="GO" id="GO:0003995">
    <property type="term" value="F:acyl-CoA dehydrogenase activity"/>
    <property type="evidence" value="ECO:0007669"/>
    <property type="project" value="InterPro"/>
</dbReference>
<sequence length="828" mass="89678">MNHFWQGTWVGDAEAGRLLGTLEDTTRRVLAAPRLNPLTVLAAGERLREALAKPDAPLRTRLTELLRADGVAAGEIDHAFGSLLTVFDRAELERKLTRELGGIDPARLSRVDFRETVFEAWVPVGLLAHVTAGNAPVVGVLSAVEGLLSGNLNVIKTSGDSAFTAEVLAALAGQDPTGAIAERLIVLRYPSSRQDWLERMCAPADAVAAWGGEEALAGIARVVRPGTRLIDWGPKLSFAYLTAACWSDPATLRGVAADVCRLDQQACSSPQVVYLDTDDEGELFAFADRFSAVLNDVVRSGEPGEPGDAEWAEITNTTLVAELEQHLGLTRVVAAGDGAWRVIADTRPALRASPLYRTVWVKPLPRTELAGVLRPMRRYLQTVGLGASRQDTAELARTLVGLGAARITGPGAMLSGYAGEPHDGVYALQRYSRRVDVQLDERFRTDAALDDLIAAGQLPAPDVAVTPKSDFGTLPASDRAEVFFLSGGSSGAPKLSAFSWADYDEHMRFGAESLLATGLDPRTDRVMNLFFGGHMYGSYTSFFSALERLGAVQFPMGGDWGRFTAIAQSIVDNQVNTVMSVPSFIVRLFTEGGDILRRYRGVRKVFYAGEHFAEGQVRWLREEFGVELVRSAAYGGVDAGPMGYQCPDSPARVHHLFTGLHTLEILDAADQPVAAGETGRLVFTAHTRRGQRLDRYEVGDLGRWVAEPCPCGRRTPRFELFGRVGDVFRVPSQTLNYRRFVTLIEDAFGYTGALQLVLHGDTLTVRVEPGADPAAVRTALLDGYPGLSDVVTTSRMLDLEVVALPIGDFTRTATSGKLVSVVDRRVEA</sequence>
<feature type="domain" description="AMP-dependent synthetase/ligase" evidence="2">
    <location>
        <begin position="477"/>
        <end position="683"/>
    </location>
</feature>
<gene>
    <name evidence="3" type="ORF">EWH70_25290</name>
</gene>
<keyword evidence="1" id="KW-0521">NADP</keyword>
<dbReference type="EMBL" id="SFCC01000013">
    <property type="protein sequence ID" value="RZQ61193.1"/>
    <property type="molecule type" value="Genomic_DNA"/>
</dbReference>
<dbReference type="Pfam" id="PF00501">
    <property type="entry name" value="AMP-binding"/>
    <property type="match status" value="1"/>
</dbReference>
<dbReference type="AlphaFoldDB" id="A0A4Q7J4H5"/>
<dbReference type="InterPro" id="IPR008670">
    <property type="entry name" value="CoA_reduct_LuxC"/>
</dbReference>
<dbReference type="Gene3D" id="3.40.50.12780">
    <property type="entry name" value="N-terminal domain of ligase-like"/>
    <property type="match status" value="1"/>
</dbReference>
<dbReference type="RefSeq" id="WP_130478007.1">
    <property type="nucleotide sequence ID" value="NZ_SFCC01000013.1"/>
</dbReference>
<dbReference type="SUPFAM" id="SSF53720">
    <property type="entry name" value="ALDH-like"/>
    <property type="match status" value="1"/>
</dbReference>
<dbReference type="InterPro" id="IPR000873">
    <property type="entry name" value="AMP-dep_synth/lig_dom"/>
</dbReference>
<accession>A0A4Q7J4H5</accession>
<keyword evidence="4" id="KW-1185">Reference proteome</keyword>
<dbReference type="PANTHER" id="PTHR43845">
    <property type="entry name" value="BLR5969 PROTEIN"/>
    <property type="match status" value="1"/>
</dbReference>
<organism evidence="3 4">
    <name type="scientific">Amycolatopsis suaedae</name>
    <dbReference type="NCBI Taxonomy" id="2510978"/>
    <lineage>
        <taxon>Bacteria</taxon>
        <taxon>Bacillati</taxon>
        <taxon>Actinomycetota</taxon>
        <taxon>Actinomycetes</taxon>
        <taxon>Pseudonocardiales</taxon>
        <taxon>Pseudonocardiaceae</taxon>
        <taxon>Amycolatopsis</taxon>
    </lineage>
</organism>